<reference evidence="1 2" key="1">
    <citation type="submission" date="2015-10" db="EMBL/GenBank/DDBJ databases">
        <title>Full genome of DAOMC 229536 Phialocephala scopiformis, a fungal endophyte of spruce producing the potent anti-insectan compound rugulosin.</title>
        <authorList>
            <consortium name="DOE Joint Genome Institute"/>
            <person name="Walker A.K."/>
            <person name="Frasz S.L."/>
            <person name="Seifert K.A."/>
            <person name="Miller J.D."/>
            <person name="Mondo S.J."/>
            <person name="Labutti K."/>
            <person name="Lipzen A."/>
            <person name="Dockter R."/>
            <person name="Kennedy M."/>
            <person name="Grigoriev I.V."/>
            <person name="Spatafora J.W."/>
        </authorList>
    </citation>
    <scope>NUCLEOTIDE SEQUENCE [LARGE SCALE GENOMIC DNA]</scope>
    <source>
        <strain evidence="1 2">CBS 120377</strain>
    </source>
</reference>
<evidence type="ECO:0000313" key="2">
    <source>
        <dbReference type="Proteomes" id="UP000070700"/>
    </source>
</evidence>
<dbReference type="RefSeq" id="XP_018060722.1">
    <property type="nucleotide sequence ID" value="XM_018207323.1"/>
</dbReference>
<evidence type="ECO:0008006" key="3">
    <source>
        <dbReference type="Google" id="ProtNLM"/>
    </source>
</evidence>
<protein>
    <recommendedName>
        <fullName evidence="3">Nuclear pore protein</fullName>
    </recommendedName>
</protein>
<proteinExistence type="predicted"/>
<dbReference type="InParanoid" id="A0A132B3W7"/>
<dbReference type="KEGG" id="psco:LY89DRAFT_410902"/>
<sequence length="330" mass="37576">MATNEGPSDSNAFSDLFNFENGDVTIQVNYYTKQITGKVVSIAMAMASTVWKKFIFPPWTQDQLTSTGNGERDLPRPAMTVLPVDKLDFREDDGDALLILLRIAHLQFKHVPSVVTLDFLYNIAILCNLYDCVELVKPWLSLWLEVAHRRESPKRLIIAWTFGKHEMFQEASEALTWNLRVSRDGRTFVGGEDLDGIVFPPGILESMLKVRETAIQSIFDVYLKWIGNYTCSPHRRCSLEMNHCDPIMLGNLIRKLVELDLWPTPSPADWTGTPRGLVYVAKLSFEIPHKNCLDAFEKDFESRTARETLIGDIVSEAELLHMEGQAKRLQ</sequence>
<keyword evidence="2" id="KW-1185">Reference proteome</keyword>
<dbReference type="AlphaFoldDB" id="A0A132B3W7"/>
<dbReference type="Proteomes" id="UP000070700">
    <property type="component" value="Unassembled WGS sequence"/>
</dbReference>
<name>A0A132B3W7_MOLSC</name>
<accession>A0A132B3W7</accession>
<evidence type="ECO:0000313" key="1">
    <source>
        <dbReference type="EMBL" id="KUJ06367.1"/>
    </source>
</evidence>
<gene>
    <name evidence="1" type="ORF">LY89DRAFT_410902</name>
</gene>
<dbReference type="OrthoDB" id="5275938at2759"/>
<dbReference type="EMBL" id="KQ947447">
    <property type="protein sequence ID" value="KUJ06367.1"/>
    <property type="molecule type" value="Genomic_DNA"/>
</dbReference>
<dbReference type="GeneID" id="28817049"/>
<organism evidence="1 2">
    <name type="scientific">Mollisia scopiformis</name>
    <name type="common">Conifer needle endophyte fungus</name>
    <name type="synonym">Phialocephala scopiformis</name>
    <dbReference type="NCBI Taxonomy" id="149040"/>
    <lineage>
        <taxon>Eukaryota</taxon>
        <taxon>Fungi</taxon>
        <taxon>Dikarya</taxon>
        <taxon>Ascomycota</taxon>
        <taxon>Pezizomycotina</taxon>
        <taxon>Leotiomycetes</taxon>
        <taxon>Helotiales</taxon>
        <taxon>Mollisiaceae</taxon>
        <taxon>Mollisia</taxon>
    </lineage>
</organism>